<dbReference type="GO" id="GO:0046820">
    <property type="term" value="F:4-amino-4-deoxychorismate synthase activity"/>
    <property type="evidence" value="ECO:0007669"/>
    <property type="project" value="TreeGrafter"/>
</dbReference>
<dbReference type="InterPro" id="IPR001544">
    <property type="entry name" value="Aminotrans_IV"/>
</dbReference>
<dbReference type="OrthoDB" id="9803598at2"/>
<dbReference type="PANTHER" id="PTHR11236">
    <property type="entry name" value="AMINOBENZOATE/ANTHRANILATE SYNTHASE"/>
    <property type="match status" value="1"/>
</dbReference>
<accession>A0A2K8N7K1</accession>
<keyword evidence="3" id="KW-1185">Reference proteome</keyword>
<evidence type="ECO:0000313" key="3">
    <source>
        <dbReference type="Proteomes" id="UP000231932"/>
    </source>
</evidence>
<sequence length="618" mass="69183">MEMNPNVSSPYVLLDFVDDRGRCRRLFFSDPAEVIVAARPEEVLPALGKVQRAVREGHWVAGLVSYEAASGLDPALKVRGGHQLPLVWFGVFDRPPSAPDRSGVVGEPFQLSNWRLSLAREAYDERIRRIRRAIAEGDTYQINFTMRLRAFFEGDERMLYETLLKKHPVPYAACLCLGRFRVLSMSPELFFRVVDRRIVTRPMKGTAKRGRWPEEDERQHDWLAGSEKNRAENVMIVDLLRNDLARIARTGSVRVSRLFEIERYRTVFQMTSTITADLRDGVGLPEIFASLFPSGSVTGTPKVSAMRIIADLEEEPREAYCGTVGFVNPQGEAVFNVAIRTLIIDGHNRTAVYGAGGGVTWDSGSREEYEEALAKAAFLVKPPADFALLETMRLENGRYVLLERHLDRLFRSADYFDMLVDRSEIVRALEHHARLHPGETRRVRLLSGQNGAIHVESTPLSALSAGPATFAVRPAGPGKVRGGGVGREGNGSIAAPLPVAVAKKPVSSGNSFLFHKTTHRSFYEEHREPFPDVLDVLLWNEKREITEFTNGNVVLEVDGRKCTPPVSSGLLPGTFRAELLDQGEIVEECLTLDDLVRAQRIWFINSVRGWVPVHLIGY</sequence>
<name>A0A2K8N7K1_9BACL</name>
<dbReference type="Pfam" id="PF01063">
    <property type="entry name" value="Aminotran_4"/>
    <property type="match status" value="1"/>
</dbReference>
<dbReference type="AlphaFoldDB" id="A0A2K8N7K1"/>
<evidence type="ECO:0000259" key="1">
    <source>
        <dbReference type="Pfam" id="PF00425"/>
    </source>
</evidence>
<dbReference type="Gene3D" id="3.30.470.10">
    <property type="match status" value="1"/>
</dbReference>
<dbReference type="InterPro" id="IPR043131">
    <property type="entry name" value="BCAT-like_N"/>
</dbReference>
<dbReference type="InterPro" id="IPR019999">
    <property type="entry name" value="Anth_synth_I-like"/>
</dbReference>
<dbReference type="GO" id="GO:0009396">
    <property type="term" value="P:folic acid-containing compound biosynthetic process"/>
    <property type="evidence" value="ECO:0007669"/>
    <property type="project" value="InterPro"/>
</dbReference>
<dbReference type="InterPro" id="IPR015890">
    <property type="entry name" value="Chorismate_C"/>
</dbReference>
<feature type="domain" description="Chorismate-utilising enzyme C-terminal" evidence="1">
    <location>
        <begin position="120"/>
        <end position="375"/>
    </location>
</feature>
<dbReference type="PRINTS" id="PR00095">
    <property type="entry name" value="ANTSNTHASEI"/>
</dbReference>
<dbReference type="Proteomes" id="UP000231932">
    <property type="component" value="Chromosome"/>
</dbReference>
<dbReference type="Pfam" id="PF00425">
    <property type="entry name" value="Chorismate_bind"/>
    <property type="match status" value="1"/>
</dbReference>
<organism evidence="2 3">
    <name type="scientific">Kyrpidia spormannii</name>
    <dbReference type="NCBI Taxonomy" id="2055160"/>
    <lineage>
        <taxon>Bacteria</taxon>
        <taxon>Bacillati</taxon>
        <taxon>Bacillota</taxon>
        <taxon>Bacilli</taxon>
        <taxon>Bacillales</taxon>
        <taxon>Alicyclobacillaceae</taxon>
        <taxon>Kyrpidia</taxon>
    </lineage>
</organism>
<dbReference type="GO" id="GO:0000162">
    <property type="term" value="P:L-tryptophan biosynthetic process"/>
    <property type="evidence" value="ECO:0007669"/>
    <property type="project" value="TreeGrafter"/>
</dbReference>
<dbReference type="InterPro" id="IPR005801">
    <property type="entry name" value="ADC_synthase"/>
</dbReference>
<dbReference type="KEGG" id="kyr:CVV65_10590"/>
<dbReference type="SUPFAM" id="SSF56752">
    <property type="entry name" value="D-aminoacid aminotransferase-like PLP-dependent enzymes"/>
    <property type="match status" value="1"/>
</dbReference>
<dbReference type="SUPFAM" id="SSF56322">
    <property type="entry name" value="ADC synthase"/>
    <property type="match status" value="1"/>
</dbReference>
<dbReference type="EMBL" id="CP024955">
    <property type="protein sequence ID" value="ATY85314.1"/>
    <property type="molecule type" value="Genomic_DNA"/>
</dbReference>
<evidence type="ECO:0000313" key="2">
    <source>
        <dbReference type="EMBL" id="ATY85314.1"/>
    </source>
</evidence>
<dbReference type="Gene3D" id="3.20.10.10">
    <property type="entry name" value="D-amino Acid Aminotransferase, subunit A, domain 2"/>
    <property type="match status" value="1"/>
</dbReference>
<gene>
    <name evidence="2" type="primary">pabB</name>
    <name evidence="2" type="ORF">CVV65_10590</name>
</gene>
<dbReference type="PANTHER" id="PTHR11236:SF50">
    <property type="entry name" value="AMINODEOXYCHORISMATE SYNTHASE COMPONENT 1"/>
    <property type="match status" value="1"/>
</dbReference>
<protein>
    <submittedName>
        <fullName evidence="2">Aminodeoxychorismate synthase, component I</fullName>
    </submittedName>
</protein>
<dbReference type="InterPro" id="IPR043132">
    <property type="entry name" value="BCAT-like_C"/>
</dbReference>
<dbReference type="InterPro" id="IPR036038">
    <property type="entry name" value="Aminotransferase-like"/>
</dbReference>
<proteinExistence type="predicted"/>
<reference evidence="3" key="1">
    <citation type="submission" date="2017-11" db="EMBL/GenBank/DDBJ databases">
        <title>Complete Genome Sequence of Kyrpidia sp. Strain EA-1, a thermophilic, hydrogen-oxidizing Bacterium, isolated from the Azores.</title>
        <authorList>
            <person name="Reiner J.E."/>
            <person name="Lapp C.J."/>
            <person name="Bunk B."/>
            <person name="Gescher J."/>
        </authorList>
    </citation>
    <scope>NUCLEOTIDE SEQUENCE [LARGE SCALE GENOMIC DNA]</scope>
    <source>
        <strain evidence="3">EA-1</strain>
    </source>
</reference>
<dbReference type="Gene3D" id="3.60.120.10">
    <property type="entry name" value="Anthranilate synthase"/>
    <property type="match status" value="1"/>
</dbReference>
<dbReference type="InterPro" id="IPR005802">
    <property type="entry name" value="ADC_synth_comp_1"/>
</dbReference>
<dbReference type="NCBIfam" id="TIGR00553">
    <property type="entry name" value="pabB"/>
    <property type="match status" value="1"/>
</dbReference>